<dbReference type="EMBL" id="MN740418">
    <property type="protein sequence ID" value="QHU05681.1"/>
    <property type="molecule type" value="Genomic_DNA"/>
</dbReference>
<feature type="transmembrane region" description="Helical" evidence="1">
    <location>
        <begin position="21"/>
        <end position="44"/>
    </location>
</feature>
<name>A0A6C0JKW6_9ZZZZ</name>
<sequence>MSKQQGEMGNLLTTFTQSPELVLADKFFIGLIFIGVIIKLLGSIGIESLGQATASLWGYNVILFSLIGIMILKLDTSEYVFMKQIKDIPLYLFVLAILIVWVIILNVKFYKVINEKSLPGEYYTWNNWSTYVLLAIIIIITYIFYAKQIKKNPILTPTFESDTSTILYFILFINFIIVGIQNTILQNFAVEG</sequence>
<feature type="transmembrane region" description="Helical" evidence="1">
    <location>
        <begin position="128"/>
        <end position="145"/>
    </location>
</feature>
<feature type="transmembrane region" description="Helical" evidence="1">
    <location>
        <begin position="88"/>
        <end position="108"/>
    </location>
</feature>
<dbReference type="AlphaFoldDB" id="A0A6C0JKW6"/>
<feature type="transmembrane region" description="Helical" evidence="1">
    <location>
        <begin position="56"/>
        <end position="76"/>
    </location>
</feature>
<keyword evidence="1" id="KW-1133">Transmembrane helix</keyword>
<feature type="transmembrane region" description="Helical" evidence="1">
    <location>
        <begin position="166"/>
        <end position="185"/>
    </location>
</feature>
<keyword evidence="1" id="KW-0472">Membrane</keyword>
<evidence type="ECO:0000256" key="1">
    <source>
        <dbReference type="SAM" id="Phobius"/>
    </source>
</evidence>
<organism evidence="2">
    <name type="scientific">viral metagenome</name>
    <dbReference type="NCBI Taxonomy" id="1070528"/>
    <lineage>
        <taxon>unclassified sequences</taxon>
        <taxon>metagenomes</taxon>
        <taxon>organismal metagenomes</taxon>
    </lineage>
</organism>
<accession>A0A6C0JKW6</accession>
<evidence type="ECO:0000313" key="2">
    <source>
        <dbReference type="EMBL" id="QHU05681.1"/>
    </source>
</evidence>
<reference evidence="2" key="1">
    <citation type="journal article" date="2020" name="Nature">
        <title>Giant virus diversity and host interactions through global metagenomics.</title>
        <authorList>
            <person name="Schulz F."/>
            <person name="Roux S."/>
            <person name="Paez-Espino D."/>
            <person name="Jungbluth S."/>
            <person name="Walsh D.A."/>
            <person name="Denef V.J."/>
            <person name="McMahon K.D."/>
            <person name="Konstantinidis K.T."/>
            <person name="Eloe-Fadrosh E.A."/>
            <person name="Kyrpides N.C."/>
            <person name="Woyke T."/>
        </authorList>
    </citation>
    <scope>NUCLEOTIDE SEQUENCE</scope>
    <source>
        <strain evidence="2">GVMAG-M-3300027736-24</strain>
    </source>
</reference>
<keyword evidence="1" id="KW-0812">Transmembrane</keyword>
<protein>
    <submittedName>
        <fullName evidence="2">Uncharacterized protein</fullName>
    </submittedName>
</protein>
<proteinExistence type="predicted"/>